<dbReference type="Proteomes" id="UP000007431">
    <property type="component" value="Unassembled WGS sequence"/>
</dbReference>
<keyword evidence="7" id="KW-1185">Reference proteome</keyword>
<keyword evidence="3" id="KW-0862">Zinc</keyword>
<feature type="domain" description="MYND-type" evidence="5">
    <location>
        <begin position="449"/>
        <end position="491"/>
    </location>
</feature>
<evidence type="ECO:0000256" key="2">
    <source>
        <dbReference type="ARBA" id="ARBA00022771"/>
    </source>
</evidence>
<dbReference type="OrthoDB" id="2915092at2759"/>
<dbReference type="PROSITE" id="PS50865">
    <property type="entry name" value="ZF_MYND_2"/>
    <property type="match status" value="1"/>
</dbReference>
<dbReference type="SUPFAM" id="SSF144232">
    <property type="entry name" value="HIT/MYND zinc finger-like"/>
    <property type="match status" value="1"/>
</dbReference>
<evidence type="ECO:0000256" key="4">
    <source>
        <dbReference type="PROSITE-ProRule" id="PRU00134"/>
    </source>
</evidence>
<dbReference type="HOGENOM" id="CLU_434225_0_0_1"/>
<dbReference type="GeneID" id="9593901"/>
<gene>
    <name evidence="6" type="ORF">SCHCODRAFT_111023</name>
</gene>
<dbReference type="AlphaFoldDB" id="D8QAV4"/>
<sequence length="631" mass="70433">MAAPLQPSTSIALKFRAMFGNFDAPNLPYEKLTMPLFRELLQCLHPSNIPCAPFDEGSLHATGSGIDSLHVYSRLLGDLHLLPLVMQRELIKWFPLVWQWIRFLSPRYGHFSDDEVQIVQAHKQCHLQADGRFAMASHARVHIMNIMVTHAQRTAEGTRALLTCPGLTGDILSMLTMLCPLQPEPQLAQGQHLLAKLFLGLHARGRGFSPNPAQEGLVEFDSSHPGKVLRSVVKRSIWILIPGSGAAPSFDADYVDTYITLLDTILLRDASFIANFRRSTSIGPPVLALERISRMIELHALEAEPYKHRALGALVKILAAHLVPTAENPSVLLADVVHAIKCGFVPVLHYLVMAVSYPSAHPRRGDAPFSDTLWRDTRDIIAKAVVPSLVWRSALRAAYDSEDIVALFDLDENDPVLQLPDWDILHRSFWFFANARETYKELDAAHCCNMKCPNRDTPMPSRMKTCSCGSAFYCSRACQKIDWHASHHQSCARTNEGPVKTRPRSRGPYVDAPNCISHSMRTYLKICANQLLAQLGDPTAVHRVHTILVDFVNVDMNLDDEDGRPGLPSIVYGALDRKPGFVPASPVVPDSTLVHVWVLVAKGGTEYMMEVDSVPREQFSRWAETRTHEVK</sequence>
<name>D8QAV4_SCHCM</name>
<feature type="non-terminal residue" evidence="6">
    <location>
        <position position="631"/>
    </location>
</feature>
<dbReference type="Gene3D" id="6.10.140.2220">
    <property type="match status" value="1"/>
</dbReference>
<dbReference type="VEuPathDB" id="FungiDB:SCHCODRAFT_02690774"/>
<protein>
    <recommendedName>
        <fullName evidence="5">MYND-type domain-containing protein</fullName>
    </recommendedName>
</protein>
<dbReference type="RefSeq" id="XP_003029152.1">
    <property type="nucleotide sequence ID" value="XM_003029106.1"/>
</dbReference>
<dbReference type="EMBL" id="GL377309">
    <property type="protein sequence ID" value="EFI94249.1"/>
    <property type="molecule type" value="Genomic_DNA"/>
</dbReference>
<evidence type="ECO:0000313" key="6">
    <source>
        <dbReference type="EMBL" id="EFI94249.1"/>
    </source>
</evidence>
<evidence type="ECO:0000256" key="3">
    <source>
        <dbReference type="ARBA" id="ARBA00022833"/>
    </source>
</evidence>
<evidence type="ECO:0000313" key="7">
    <source>
        <dbReference type="Proteomes" id="UP000007431"/>
    </source>
</evidence>
<evidence type="ECO:0000256" key="1">
    <source>
        <dbReference type="ARBA" id="ARBA00022723"/>
    </source>
</evidence>
<keyword evidence="1" id="KW-0479">Metal-binding</keyword>
<reference evidence="6 7" key="1">
    <citation type="journal article" date="2010" name="Nat. Biotechnol.">
        <title>Genome sequence of the model mushroom Schizophyllum commune.</title>
        <authorList>
            <person name="Ohm R.A."/>
            <person name="de Jong J.F."/>
            <person name="Lugones L.G."/>
            <person name="Aerts A."/>
            <person name="Kothe E."/>
            <person name="Stajich J.E."/>
            <person name="de Vries R.P."/>
            <person name="Record E."/>
            <person name="Levasseur A."/>
            <person name="Baker S.E."/>
            <person name="Bartholomew K.A."/>
            <person name="Coutinho P.M."/>
            <person name="Erdmann S."/>
            <person name="Fowler T.J."/>
            <person name="Gathman A.C."/>
            <person name="Lombard V."/>
            <person name="Henrissat B."/>
            <person name="Knabe N."/>
            <person name="Kuees U."/>
            <person name="Lilly W.W."/>
            <person name="Lindquist E."/>
            <person name="Lucas S."/>
            <person name="Magnuson J.K."/>
            <person name="Piumi F."/>
            <person name="Raudaskoski M."/>
            <person name="Salamov A."/>
            <person name="Schmutz J."/>
            <person name="Schwarze F.W.M.R."/>
            <person name="vanKuyk P.A."/>
            <person name="Horton J.S."/>
            <person name="Grigoriev I.V."/>
            <person name="Woesten H.A.B."/>
        </authorList>
    </citation>
    <scope>NUCLEOTIDE SEQUENCE [LARGE SCALE GENOMIC DNA]</scope>
    <source>
        <strain evidence="7">H4-8 / FGSC 9210</strain>
    </source>
</reference>
<evidence type="ECO:0000259" key="5">
    <source>
        <dbReference type="PROSITE" id="PS50865"/>
    </source>
</evidence>
<accession>D8QAV4</accession>
<proteinExistence type="predicted"/>
<dbReference type="InterPro" id="IPR002893">
    <property type="entry name" value="Znf_MYND"/>
</dbReference>
<dbReference type="GO" id="GO:0008270">
    <property type="term" value="F:zinc ion binding"/>
    <property type="evidence" value="ECO:0007669"/>
    <property type="project" value="UniProtKB-KW"/>
</dbReference>
<dbReference type="InParanoid" id="D8QAV4"/>
<keyword evidence="2 4" id="KW-0863">Zinc-finger</keyword>
<dbReference type="KEGG" id="scm:SCHCO_02690774"/>
<organism evidence="7">
    <name type="scientific">Schizophyllum commune (strain H4-8 / FGSC 9210)</name>
    <name type="common">Split gill fungus</name>
    <dbReference type="NCBI Taxonomy" id="578458"/>
    <lineage>
        <taxon>Eukaryota</taxon>
        <taxon>Fungi</taxon>
        <taxon>Dikarya</taxon>
        <taxon>Basidiomycota</taxon>
        <taxon>Agaricomycotina</taxon>
        <taxon>Agaricomycetes</taxon>
        <taxon>Agaricomycetidae</taxon>
        <taxon>Agaricales</taxon>
        <taxon>Schizophyllaceae</taxon>
        <taxon>Schizophyllum</taxon>
    </lineage>
</organism>
<dbReference type="Pfam" id="PF01753">
    <property type="entry name" value="zf-MYND"/>
    <property type="match status" value="1"/>
</dbReference>